<dbReference type="GO" id="GO:0030151">
    <property type="term" value="F:molybdenum ion binding"/>
    <property type="evidence" value="ECO:0007669"/>
    <property type="project" value="InterPro"/>
</dbReference>
<sequence length="472" mass="52428">MLLSLLAGLRGNPNASIILTSAGLILTLSFVSFIAVVVCTGREYVIKRKLWHLRQAGLVQGKSNMSDQYESKYDASEDNSVEPIRIKAIFVHPIKSCGPVEMQRAMLTKIGLLYDRQFAIASQNPDPDTKELTWRFISQRTKPAMSLIQTELWLPHDDSDPDDVLVRAGGCLVVRFPDPDPSDWRTKLETLMCTKGLCALPCVSFIVPLDPKAVHFGDPEAQRNTRPFSIHGRTAHGIDMGSIASVAEALPKLKRFLGLPTSRELSLFKCTPETLMRTTENLAPLKHVGSPSVHGYTDQQPIHLNSLSSVHDVSTMLPPENRPLNALRFRANFWITGASPYDEETWLRYKIKRNDRKVKTRAHVDAVLSVVCRTSRCTMPNVDPDKGTFDSDVPPPGKSKGKPQPSTTLKQCRTPESGNKSALGYLGMHCVPEDHSLSEARKQESGLYIEVGDEIEVLERGTHLYGSTGNDY</sequence>
<evidence type="ECO:0000313" key="5">
    <source>
        <dbReference type="Proteomes" id="UP000078544"/>
    </source>
</evidence>
<keyword evidence="5" id="KW-1185">Reference proteome</keyword>
<comment type="caution">
    <text evidence="4">The sequence shown here is derived from an EMBL/GenBank/DDBJ whole genome shotgun (WGS) entry which is preliminary data.</text>
</comment>
<protein>
    <submittedName>
        <fullName evidence="4">MOSC, beta barrel</fullName>
    </submittedName>
</protein>
<dbReference type="OrthoDB" id="17255at2759"/>
<accession>A0A167ZM37</accession>
<dbReference type="PROSITE" id="PS51340">
    <property type="entry name" value="MOSC"/>
    <property type="match status" value="1"/>
</dbReference>
<feature type="transmembrane region" description="Helical" evidence="2">
    <location>
        <begin position="15"/>
        <end position="39"/>
    </location>
</feature>
<proteinExistence type="predicted"/>
<evidence type="ECO:0000256" key="2">
    <source>
        <dbReference type="SAM" id="Phobius"/>
    </source>
</evidence>
<evidence type="ECO:0000259" key="3">
    <source>
        <dbReference type="PROSITE" id="PS51340"/>
    </source>
</evidence>
<reference evidence="4 5" key="1">
    <citation type="journal article" date="2016" name="Genome Biol. Evol.">
        <title>Divergent and convergent evolution of fungal pathogenicity.</title>
        <authorList>
            <person name="Shang Y."/>
            <person name="Xiao G."/>
            <person name="Zheng P."/>
            <person name="Cen K."/>
            <person name="Zhan S."/>
            <person name="Wang C."/>
        </authorList>
    </citation>
    <scope>NUCLEOTIDE SEQUENCE [LARGE SCALE GENOMIC DNA]</scope>
    <source>
        <strain evidence="4 5">RCEF 2490</strain>
    </source>
</reference>
<dbReference type="InterPro" id="IPR005302">
    <property type="entry name" value="MoCF_Sase_C"/>
</dbReference>
<evidence type="ECO:0000256" key="1">
    <source>
        <dbReference type="SAM" id="MobiDB-lite"/>
    </source>
</evidence>
<dbReference type="STRING" id="1081109.A0A167ZM37"/>
<name>A0A167ZM37_9HYPO</name>
<feature type="domain" description="MOSC" evidence="3">
    <location>
        <begin position="265"/>
        <end position="458"/>
    </location>
</feature>
<dbReference type="Pfam" id="PF03476">
    <property type="entry name" value="MOSC_N"/>
    <property type="match status" value="1"/>
</dbReference>
<dbReference type="InterPro" id="IPR005303">
    <property type="entry name" value="MOCOS_middle"/>
</dbReference>
<dbReference type="EMBL" id="AZGY01000014">
    <property type="protein sequence ID" value="KZZ92842.1"/>
    <property type="molecule type" value="Genomic_DNA"/>
</dbReference>
<gene>
    <name evidence="4" type="ORF">AAL_05874</name>
</gene>
<dbReference type="GO" id="GO:0030170">
    <property type="term" value="F:pyridoxal phosphate binding"/>
    <property type="evidence" value="ECO:0007669"/>
    <property type="project" value="InterPro"/>
</dbReference>
<dbReference type="SUPFAM" id="SSF141673">
    <property type="entry name" value="MOSC N-terminal domain-like"/>
    <property type="match status" value="1"/>
</dbReference>
<keyword evidence="2" id="KW-1133">Transmembrane helix</keyword>
<feature type="region of interest" description="Disordered" evidence="1">
    <location>
        <begin position="381"/>
        <end position="416"/>
    </location>
</feature>
<dbReference type="AlphaFoldDB" id="A0A167ZM37"/>
<dbReference type="GO" id="GO:0003824">
    <property type="term" value="F:catalytic activity"/>
    <property type="evidence" value="ECO:0007669"/>
    <property type="project" value="InterPro"/>
</dbReference>
<dbReference type="SUPFAM" id="SSF50800">
    <property type="entry name" value="PK beta-barrel domain-like"/>
    <property type="match status" value="1"/>
</dbReference>
<organism evidence="4 5">
    <name type="scientific">Moelleriella libera RCEF 2490</name>
    <dbReference type="NCBI Taxonomy" id="1081109"/>
    <lineage>
        <taxon>Eukaryota</taxon>
        <taxon>Fungi</taxon>
        <taxon>Dikarya</taxon>
        <taxon>Ascomycota</taxon>
        <taxon>Pezizomycotina</taxon>
        <taxon>Sordariomycetes</taxon>
        <taxon>Hypocreomycetidae</taxon>
        <taxon>Hypocreales</taxon>
        <taxon>Clavicipitaceae</taxon>
        <taxon>Moelleriella</taxon>
    </lineage>
</organism>
<dbReference type="Pfam" id="PF03473">
    <property type="entry name" value="MOSC"/>
    <property type="match status" value="1"/>
</dbReference>
<keyword evidence="2" id="KW-0472">Membrane</keyword>
<evidence type="ECO:0000313" key="4">
    <source>
        <dbReference type="EMBL" id="KZZ92842.1"/>
    </source>
</evidence>
<feature type="compositionally biased region" description="Polar residues" evidence="1">
    <location>
        <begin position="407"/>
        <end position="416"/>
    </location>
</feature>
<keyword evidence="2" id="KW-0812">Transmembrane</keyword>
<dbReference type="Proteomes" id="UP000078544">
    <property type="component" value="Unassembled WGS sequence"/>
</dbReference>
<dbReference type="InterPro" id="IPR011037">
    <property type="entry name" value="Pyrv_Knase-like_insert_dom_sf"/>
</dbReference>